<evidence type="ECO:0000256" key="1">
    <source>
        <dbReference type="ARBA" id="ARBA00004651"/>
    </source>
</evidence>
<dbReference type="PANTHER" id="PTHR42709:SF6">
    <property type="entry name" value="UNDECAPRENYL PHOSPHATE TRANSPORTER A"/>
    <property type="match status" value="1"/>
</dbReference>
<gene>
    <name evidence="8" type="ORF">ROA7023_01287</name>
</gene>
<name>A0A1Y5SAZ4_9RHOB</name>
<feature type="transmembrane region" description="Helical" evidence="6">
    <location>
        <begin position="44"/>
        <end position="64"/>
    </location>
</feature>
<sequence length="196" mass="20133">MTDWLLALVPHYGALLLTVAIFLSCFALPVPASILMLAAGGFTAVGDLGIGAVAGGALLGVAAGDHSVYALGRLGGARLAARLESHGLLRRAETMLAERGGVIVFLSRWLFSPVGPYVNFAAGAARQPWGSFALWGLAGELVWIGIYLGIGYGFAGQLEEASATAFNAIAAIGAGAIALGLGYWLFSSKRRNAVQG</sequence>
<protein>
    <recommendedName>
        <fullName evidence="7">VTT domain-containing protein</fullName>
    </recommendedName>
</protein>
<dbReference type="Proteomes" id="UP000193900">
    <property type="component" value="Unassembled WGS sequence"/>
</dbReference>
<dbReference type="GO" id="GO:0005886">
    <property type="term" value="C:plasma membrane"/>
    <property type="evidence" value="ECO:0007669"/>
    <property type="project" value="UniProtKB-SubCell"/>
</dbReference>
<evidence type="ECO:0000256" key="2">
    <source>
        <dbReference type="ARBA" id="ARBA00022475"/>
    </source>
</evidence>
<evidence type="ECO:0000313" key="9">
    <source>
        <dbReference type="Proteomes" id="UP000193900"/>
    </source>
</evidence>
<proteinExistence type="predicted"/>
<dbReference type="OrthoDB" id="9782291at2"/>
<feature type="transmembrane region" description="Helical" evidence="6">
    <location>
        <begin position="166"/>
        <end position="186"/>
    </location>
</feature>
<evidence type="ECO:0000313" key="8">
    <source>
        <dbReference type="EMBL" id="SLN35418.1"/>
    </source>
</evidence>
<evidence type="ECO:0000256" key="5">
    <source>
        <dbReference type="ARBA" id="ARBA00023136"/>
    </source>
</evidence>
<evidence type="ECO:0000256" key="6">
    <source>
        <dbReference type="SAM" id="Phobius"/>
    </source>
</evidence>
<dbReference type="InterPro" id="IPR032816">
    <property type="entry name" value="VTT_dom"/>
</dbReference>
<feature type="transmembrane region" description="Helical" evidence="6">
    <location>
        <begin position="12"/>
        <end position="37"/>
    </location>
</feature>
<keyword evidence="2" id="KW-1003">Cell membrane</keyword>
<keyword evidence="4 6" id="KW-1133">Transmembrane helix</keyword>
<dbReference type="RefSeq" id="WP_085878184.1">
    <property type="nucleotide sequence ID" value="NZ_FWFZ01000005.1"/>
</dbReference>
<dbReference type="PANTHER" id="PTHR42709">
    <property type="entry name" value="ALKALINE PHOSPHATASE LIKE PROTEIN"/>
    <property type="match status" value="1"/>
</dbReference>
<dbReference type="AlphaFoldDB" id="A0A1Y5SAZ4"/>
<organism evidence="8 9">
    <name type="scientific">Roseisalinus antarcticus</name>
    <dbReference type="NCBI Taxonomy" id="254357"/>
    <lineage>
        <taxon>Bacteria</taxon>
        <taxon>Pseudomonadati</taxon>
        <taxon>Pseudomonadota</taxon>
        <taxon>Alphaproteobacteria</taxon>
        <taxon>Rhodobacterales</taxon>
        <taxon>Roseobacteraceae</taxon>
        <taxon>Roseisalinus</taxon>
    </lineage>
</organism>
<evidence type="ECO:0000256" key="4">
    <source>
        <dbReference type="ARBA" id="ARBA00022989"/>
    </source>
</evidence>
<feature type="transmembrane region" description="Helical" evidence="6">
    <location>
        <begin position="132"/>
        <end position="154"/>
    </location>
</feature>
<comment type="subcellular location">
    <subcellularLocation>
        <location evidence="1">Cell membrane</location>
        <topology evidence="1">Multi-pass membrane protein</topology>
    </subcellularLocation>
</comment>
<feature type="domain" description="VTT" evidence="7">
    <location>
        <begin position="30"/>
        <end position="152"/>
    </location>
</feature>
<evidence type="ECO:0000256" key="3">
    <source>
        <dbReference type="ARBA" id="ARBA00022692"/>
    </source>
</evidence>
<dbReference type="EMBL" id="FWFZ01000005">
    <property type="protein sequence ID" value="SLN35418.1"/>
    <property type="molecule type" value="Genomic_DNA"/>
</dbReference>
<keyword evidence="3 6" id="KW-0812">Transmembrane</keyword>
<accession>A0A1Y5SAZ4</accession>
<keyword evidence="9" id="KW-1185">Reference proteome</keyword>
<reference evidence="8 9" key="1">
    <citation type="submission" date="2017-03" db="EMBL/GenBank/DDBJ databases">
        <authorList>
            <person name="Afonso C.L."/>
            <person name="Miller P.J."/>
            <person name="Scott M.A."/>
            <person name="Spackman E."/>
            <person name="Goraichik I."/>
            <person name="Dimitrov K.M."/>
            <person name="Suarez D.L."/>
            <person name="Swayne D.E."/>
        </authorList>
    </citation>
    <scope>NUCLEOTIDE SEQUENCE [LARGE SCALE GENOMIC DNA]</scope>
    <source>
        <strain evidence="8 9">CECT 7023</strain>
    </source>
</reference>
<keyword evidence="5 6" id="KW-0472">Membrane</keyword>
<evidence type="ECO:0000259" key="7">
    <source>
        <dbReference type="Pfam" id="PF09335"/>
    </source>
</evidence>
<dbReference type="InterPro" id="IPR051311">
    <property type="entry name" value="DedA_domain"/>
</dbReference>
<dbReference type="Pfam" id="PF09335">
    <property type="entry name" value="VTT_dom"/>
    <property type="match status" value="1"/>
</dbReference>